<dbReference type="Pfam" id="PF17768">
    <property type="entry name" value="RecJ_OB"/>
    <property type="match status" value="1"/>
</dbReference>
<sequence>MKKGLKRRWELPGETLTGDPAAWILRRRGHDPESFVRTDLGALASYLDMDSLDEAAELASRHILASHKVLLVADYDCDGLTSAAQLSMFLREIGHDFSIVVPHREEGYGIPMRAVREAAGAKLMIAMDCGSLDHGPISAARRAGMSVIVIDHHETKDGKTPADFLVNPKKPGCPSRFKEFCASGLTLLFLSRLRNALGCDIRLGGRYQALAALGTVADMVPLVEGNRILVAKGLEAIARDLSLPVEALAEAAGISGKEITAGRIAFQIAPRLNVGKRGMVDPMEVYRFLMEGDPKRSRDYAARLHQANRQRQMLEDAVLKDAIERLRDTPRGRALVMAGDSWEPGVLGIAASKLIEGEHHYGPVILLTPDRETGLLSGSGRSVPGVDLHGALLACEGLLGRWGGHKMAAGLSLSPGNLEAFREELEKVLAGYPAELFVPRGTVDALVSLEAIDKGFVDALAVLEPHGYGNPKPVFAVEAPISGLRTMGALNNHLEVSLGENGRRLRAVWWNGAEFRGRLEGFGNALVIGKVGWSDYWSAPEMVVEDVISEG</sequence>
<dbReference type="InterPro" id="IPR041122">
    <property type="entry name" value="RecJ_OB"/>
</dbReference>
<feature type="domain" description="RecJ OB" evidence="8">
    <location>
        <begin position="443"/>
        <end position="529"/>
    </location>
</feature>
<dbReference type="Pfam" id="PF02272">
    <property type="entry name" value="DHHA1"/>
    <property type="match status" value="1"/>
</dbReference>
<keyword evidence="5 9" id="KW-0269">Exonuclease</keyword>
<protein>
    <recommendedName>
        <fullName evidence="2">Single-stranded-DNA-specific exonuclease RecJ</fullName>
    </recommendedName>
</protein>
<dbReference type="STRING" id="1121391.SAMN02745206_03603"/>
<evidence type="ECO:0000256" key="4">
    <source>
        <dbReference type="ARBA" id="ARBA00022801"/>
    </source>
</evidence>
<dbReference type="InterPro" id="IPR051673">
    <property type="entry name" value="SSDNA_exonuclease_RecJ"/>
</dbReference>
<feature type="domain" description="DHHA1" evidence="7">
    <location>
        <begin position="334"/>
        <end position="430"/>
    </location>
</feature>
<dbReference type="Gene3D" id="3.90.1640.30">
    <property type="match status" value="1"/>
</dbReference>
<dbReference type="AlphaFoldDB" id="A0A1M5IHJ5"/>
<evidence type="ECO:0000259" key="8">
    <source>
        <dbReference type="Pfam" id="PF17768"/>
    </source>
</evidence>
<dbReference type="OrthoDB" id="9809852at2"/>
<dbReference type="InterPro" id="IPR003156">
    <property type="entry name" value="DHHA1_dom"/>
</dbReference>
<evidence type="ECO:0000256" key="1">
    <source>
        <dbReference type="ARBA" id="ARBA00005915"/>
    </source>
</evidence>
<evidence type="ECO:0000313" key="9">
    <source>
        <dbReference type="EMBL" id="SHG27716.1"/>
    </source>
</evidence>
<keyword evidence="10" id="KW-1185">Reference proteome</keyword>
<reference evidence="10" key="1">
    <citation type="submission" date="2016-11" db="EMBL/GenBank/DDBJ databases">
        <authorList>
            <person name="Varghese N."/>
            <person name="Submissions S."/>
        </authorList>
    </citation>
    <scope>NUCLEOTIDE SEQUENCE [LARGE SCALE GENOMIC DNA]</scope>
    <source>
        <strain evidence="10">DSM 9756</strain>
    </source>
</reference>
<keyword evidence="3" id="KW-0540">Nuclease</keyword>
<name>A0A1M5IHJ5_9BACT</name>
<dbReference type="PANTHER" id="PTHR30255:SF2">
    <property type="entry name" value="SINGLE-STRANDED-DNA-SPECIFIC EXONUCLEASE RECJ"/>
    <property type="match status" value="1"/>
</dbReference>
<comment type="similarity">
    <text evidence="1">Belongs to the RecJ family.</text>
</comment>
<dbReference type="PANTHER" id="PTHR30255">
    <property type="entry name" value="SINGLE-STRANDED-DNA-SPECIFIC EXONUCLEASE RECJ"/>
    <property type="match status" value="1"/>
</dbReference>
<accession>A0A1M5IHJ5</accession>
<evidence type="ECO:0000259" key="7">
    <source>
        <dbReference type="Pfam" id="PF02272"/>
    </source>
</evidence>
<dbReference type="EMBL" id="FQVB01000056">
    <property type="protein sequence ID" value="SHG27716.1"/>
    <property type="molecule type" value="Genomic_DNA"/>
</dbReference>
<dbReference type="InterPro" id="IPR001667">
    <property type="entry name" value="DDH_dom"/>
</dbReference>
<dbReference type="GO" id="GO:0003676">
    <property type="term" value="F:nucleic acid binding"/>
    <property type="evidence" value="ECO:0007669"/>
    <property type="project" value="InterPro"/>
</dbReference>
<feature type="domain" description="DDH" evidence="6">
    <location>
        <begin position="68"/>
        <end position="191"/>
    </location>
</feature>
<evidence type="ECO:0000256" key="2">
    <source>
        <dbReference type="ARBA" id="ARBA00019841"/>
    </source>
</evidence>
<dbReference type="SUPFAM" id="SSF64182">
    <property type="entry name" value="DHH phosphoesterases"/>
    <property type="match status" value="1"/>
</dbReference>
<evidence type="ECO:0000256" key="3">
    <source>
        <dbReference type="ARBA" id="ARBA00022722"/>
    </source>
</evidence>
<dbReference type="Pfam" id="PF01368">
    <property type="entry name" value="DHH"/>
    <property type="match status" value="1"/>
</dbReference>
<proteinExistence type="inferred from homology"/>
<dbReference type="GO" id="GO:0004527">
    <property type="term" value="F:exonuclease activity"/>
    <property type="evidence" value="ECO:0007669"/>
    <property type="project" value="UniProtKB-KW"/>
</dbReference>
<dbReference type="InterPro" id="IPR038763">
    <property type="entry name" value="DHH_sf"/>
</dbReference>
<dbReference type="Gene3D" id="3.10.310.30">
    <property type="match status" value="1"/>
</dbReference>
<dbReference type="Proteomes" id="UP000184076">
    <property type="component" value="Unassembled WGS sequence"/>
</dbReference>
<evidence type="ECO:0000259" key="6">
    <source>
        <dbReference type="Pfam" id="PF01368"/>
    </source>
</evidence>
<keyword evidence="4" id="KW-0378">Hydrolase</keyword>
<organism evidence="9 10">
    <name type="scientific">Desulfacinum infernum DSM 9756</name>
    <dbReference type="NCBI Taxonomy" id="1121391"/>
    <lineage>
        <taxon>Bacteria</taxon>
        <taxon>Pseudomonadati</taxon>
        <taxon>Thermodesulfobacteriota</taxon>
        <taxon>Syntrophobacteria</taxon>
        <taxon>Syntrophobacterales</taxon>
        <taxon>Syntrophobacteraceae</taxon>
        <taxon>Desulfacinum</taxon>
    </lineage>
</organism>
<dbReference type="RefSeq" id="WP_073042005.1">
    <property type="nucleotide sequence ID" value="NZ_FQVB01000056.1"/>
</dbReference>
<evidence type="ECO:0000313" key="10">
    <source>
        <dbReference type="Proteomes" id="UP000184076"/>
    </source>
</evidence>
<evidence type="ECO:0000256" key="5">
    <source>
        <dbReference type="ARBA" id="ARBA00022839"/>
    </source>
</evidence>
<gene>
    <name evidence="9" type="ORF">SAMN02745206_03603</name>
</gene>